<feature type="chain" id="PRO_5004178070" description="Secreted protein" evidence="1">
    <location>
        <begin position="23"/>
        <end position="76"/>
    </location>
</feature>
<proteinExistence type="predicted"/>
<sequence>MTTMMLPEVLWWVALHLKFTAAPRVVLCVPRIVEPPHPLDFPRSRVGSEKIRLAQKQNARTAVISRTKNIAGESSG</sequence>
<dbReference type="HOGENOM" id="CLU_2655320_0_0_1"/>
<evidence type="ECO:0000313" key="2">
    <source>
        <dbReference type="EMBL" id="EAT86533.1"/>
    </source>
</evidence>
<keyword evidence="1" id="KW-0732">Signal</keyword>
<evidence type="ECO:0008006" key="4">
    <source>
        <dbReference type="Google" id="ProtNLM"/>
    </source>
</evidence>
<dbReference type="Proteomes" id="UP000001055">
    <property type="component" value="Unassembled WGS sequence"/>
</dbReference>
<evidence type="ECO:0000256" key="1">
    <source>
        <dbReference type="SAM" id="SignalP"/>
    </source>
</evidence>
<dbReference type="GeneID" id="5972751"/>
<dbReference type="InParanoid" id="Q0URZ5"/>
<accession>Q0URZ5</accession>
<protein>
    <recommendedName>
        <fullName evidence="4">Secreted protein</fullName>
    </recommendedName>
</protein>
<organism evidence="2 3">
    <name type="scientific">Phaeosphaeria nodorum (strain SN15 / ATCC MYA-4574 / FGSC 10173)</name>
    <name type="common">Glume blotch fungus</name>
    <name type="synonym">Parastagonospora nodorum</name>
    <dbReference type="NCBI Taxonomy" id="321614"/>
    <lineage>
        <taxon>Eukaryota</taxon>
        <taxon>Fungi</taxon>
        <taxon>Dikarya</taxon>
        <taxon>Ascomycota</taxon>
        <taxon>Pezizomycotina</taxon>
        <taxon>Dothideomycetes</taxon>
        <taxon>Pleosporomycetidae</taxon>
        <taxon>Pleosporales</taxon>
        <taxon>Pleosporineae</taxon>
        <taxon>Phaeosphaeriaceae</taxon>
        <taxon>Parastagonospora</taxon>
    </lineage>
</organism>
<dbReference type="AlphaFoldDB" id="Q0URZ5"/>
<feature type="signal peptide" evidence="1">
    <location>
        <begin position="1"/>
        <end position="22"/>
    </location>
</feature>
<dbReference type="RefSeq" id="XP_001795874.1">
    <property type="nucleotide sequence ID" value="XM_001795822.1"/>
</dbReference>
<gene>
    <name evidence="2" type="ORF">SNOG_05469</name>
</gene>
<name>Q0URZ5_PHANO</name>
<evidence type="ECO:0000313" key="3">
    <source>
        <dbReference type="Proteomes" id="UP000001055"/>
    </source>
</evidence>
<dbReference type="KEGG" id="pno:SNOG_05469"/>
<dbReference type="EMBL" id="CH445332">
    <property type="protein sequence ID" value="EAT86533.1"/>
    <property type="molecule type" value="Genomic_DNA"/>
</dbReference>
<reference evidence="3" key="1">
    <citation type="journal article" date="2007" name="Plant Cell">
        <title>Dothideomycete-plant interactions illuminated by genome sequencing and EST analysis of the wheat pathogen Stagonospora nodorum.</title>
        <authorList>
            <person name="Hane J.K."/>
            <person name="Lowe R.G."/>
            <person name="Solomon P.S."/>
            <person name="Tan K.C."/>
            <person name="Schoch C.L."/>
            <person name="Spatafora J.W."/>
            <person name="Crous P.W."/>
            <person name="Kodira C."/>
            <person name="Birren B.W."/>
            <person name="Galagan J.E."/>
            <person name="Torriani S.F."/>
            <person name="McDonald B.A."/>
            <person name="Oliver R.P."/>
        </authorList>
    </citation>
    <scope>NUCLEOTIDE SEQUENCE [LARGE SCALE GENOMIC DNA]</scope>
    <source>
        <strain evidence="3">SN15 / ATCC MYA-4574 / FGSC 10173</strain>
    </source>
</reference>